<dbReference type="EMBL" id="JAPZBO010000007">
    <property type="protein sequence ID" value="KAJ5311065.1"/>
    <property type="molecule type" value="Genomic_DNA"/>
</dbReference>
<protein>
    <submittedName>
        <fullName evidence="1">Uncharacterized protein</fullName>
    </submittedName>
</protein>
<dbReference type="Gene3D" id="3.30.559.10">
    <property type="entry name" value="Chloramphenicol acetyltransferase-like domain"/>
    <property type="match status" value="2"/>
</dbReference>
<proteinExistence type="predicted"/>
<name>A0A9W9U4J3_9EURO</name>
<organism evidence="1 2">
    <name type="scientific">Penicillium atrosanguineum</name>
    <dbReference type="NCBI Taxonomy" id="1132637"/>
    <lineage>
        <taxon>Eukaryota</taxon>
        <taxon>Fungi</taxon>
        <taxon>Dikarya</taxon>
        <taxon>Ascomycota</taxon>
        <taxon>Pezizomycotina</taxon>
        <taxon>Eurotiomycetes</taxon>
        <taxon>Eurotiomycetidae</taxon>
        <taxon>Eurotiales</taxon>
        <taxon>Aspergillaceae</taxon>
        <taxon>Penicillium</taxon>
    </lineage>
</organism>
<reference evidence="1" key="1">
    <citation type="submission" date="2022-12" db="EMBL/GenBank/DDBJ databases">
        <authorList>
            <person name="Petersen C."/>
        </authorList>
    </citation>
    <scope>NUCLEOTIDE SEQUENCE</scope>
    <source>
        <strain evidence="1">IBT 21472</strain>
    </source>
</reference>
<dbReference type="AlphaFoldDB" id="A0A9W9U4J3"/>
<comment type="caution">
    <text evidence="1">The sequence shown here is derived from an EMBL/GenBank/DDBJ whole genome shotgun (WGS) entry which is preliminary data.</text>
</comment>
<gene>
    <name evidence="1" type="ORF">N7476_006925</name>
</gene>
<keyword evidence="2" id="KW-1185">Reference proteome</keyword>
<dbReference type="InterPro" id="IPR023213">
    <property type="entry name" value="CAT-like_dom_sf"/>
</dbReference>
<evidence type="ECO:0000313" key="1">
    <source>
        <dbReference type="EMBL" id="KAJ5311065.1"/>
    </source>
</evidence>
<reference evidence="1" key="2">
    <citation type="journal article" date="2023" name="IMA Fungus">
        <title>Comparative genomic study of the Penicillium genus elucidates a diverse pangenome and 15 lateral gene transfer events.</title>
        <authorList>
            <person name="Petersen C."/>
            <person name="Sorensen T."/>
            <person name="Nielsen M.R."/>
            <person name="Sondergaard T.E."/>
            <person name="Sorensen J.L."/>
            <person name="Fitzpatrick D.A."/>
            <person name="Frisvad J.C."/>
            <person name="Nielsen K.L."/>
        </authorList>
    </citation>
    <scope>NUCLEOTIDE SEQUENCE</scope>
    <source>
        <strain evidence="1">IBT 21472</strain>
    </source>
</reference>
<accession>A0A9W9U4J3</accession>
<sequence>MDIEKHSAFARDDIYPLHALDNNPNWVNWVMRFNDVLDAQKLNSSLSRLLEIGDWRKFGGRIRCKGKKEWKIHVQNSSATKRENVSFSHLTYDMRLQDHPVARNLPKETDGPSTHPIPSDFRPFIARADFPKFEEVSQKDIAPIFLHVTSFRDATIAALVWPHVLMDVMGGQALLAAWSSVLAGREEDVPPVLGAREDILQHPAIVADDDDEFILGKSRLTGLSLLIFQLRSLWDMIRSGSRERRVIFLPKASYEKLKIRTRQEVATVAPEAEPAPFVSESDILTAWATRAIALSEPNSRSIVIMSLLNLRFRIPLLLQSSGVFIQNMVLGTYAFLSSQVAKGPLGPIALGHRQHVTEQGTEQQTRKFLKAVMADIEAGRAPRVLFGNSDSVAVIFNNVIKAELMKTANFGPAVITQGENTETRTNPLGTMVNYFNESLDNTFEGLNIFVMLGKDHAENYWFMGTLLPRAWDVIEEELCNL</sequence>
<evidence type="ECO:0000313" key="2">
    <source>
        <dbReference type="Proteomes" id="UP001147746"/>
    </source>
</evidence>
<dbReference type="Proteomes" id="UP001147746">
    <property type="component" value="Unassembled WGS sequence"/>
</dbReference>